<organism evidence="16 17">
    <name type="scientific">Umbra pygmaea</name>
    <name type="common">Eastern mudminnow</name>
    <dbReference type="NCBI Taxonomy" id="75934"/>
    <lineage>
        <taxon>Eukaryota</taxon>
        <taxon>Metazoa</taxon>
        <taxon>Chordata</taxon>
        <taxon>Craniata</taxon>
        <taxon>Vertebrata</taxon>
        <taxon>Euteleostomi</taxon>
        <taxon>Actinopterygii</taxon>
        <taxon>Neopterygii</taxon>
        <taxon>Teleostei</taxon>
        <taxon>Protacanthopterygii</taxon>
        <taxon>Esociformes</taxon>
        <taxon>Umbridae</taxon>
        <taxon>Umbra</taxon>
    </lineage>
</organism>
<dbReference type="SMART" id="SM00082">
    <property type="entry name" value="LRRCT"/>
    <property type="match status" value="1"/>
</dbReference>
<feature type="region of interest" description="Disordered" evidence="12">
    <location>
        <begin position="813"/>
        <end position="832"/>
    </location>
</feature>
<evidence type="ECO:0000256" key="8">
    <source>
        <dbReference type="ARBA" id="ARBA00023136"/>
    </source>
</evidence>
<comment type="subcellular location">
    <subcellularLocation>
        <location evidence="1">Cell membrane</location>
        <topology evidence="1">Single-pass type I membrane protein</topology>
    </subcellularLocation>
</comment>
<dbReference type="InterPro" id="IPR003591">
    <property type="entry name" value="Leu-rich_rpt_typical-subtyp"/>
</dbReference>
<dbReference type="InterPro" id="IPR013783">
    <property type="entry name" value="Ig-like_fold"/>
</dbReference>
<keyword evidence="10" id="KW-0325">Glycoprotein</keyword>
<dbReference type="Proteomes" id="UP001557470">
    <property type="component" value="Unassembled WGS sequence"/>
</dbReference>
<dbReference type="SMART" id="SM00408">
    <property type="entry name" value="IGc2"/>
    <property type="match status" value="3"/>
</dbReference>
<dbReference type="PROSITE" id="PS50835">
    <property type="entry name" value="IG_LIKE"/>
    <property type="match status" value="3"/>
</dbReference>
<protein>
    <recommendedName>
        <fullName evidence="15">Ig-like domain-containing protein</fullName>
    </recommendedName>
</protein>
<evidence type="ECO:0000313" key="17">
    <source>
        <dbReference type="Proteomes" id="UP001557470"/>
    </source>
</evidence>
<evidence type="ECO:0000256" key="12">
    <source>
        <dbReference type="SAM" id="MobiDB-lite"/>
    </source>
</evidence>
<dbReference type="InterPro" id="IPR003598">
    <property type="entry name" value="Ig_sub2"/>
</dbReference>
<feature type="domain" description="Ig-like" evidence="15">
    <location>
        <begin position="655"/>
        <end position="743"/>
    </location>
</feature>
<dbReference type="CDD" id="cd05763">
    <property type="entry name" value="IgI_LRIG1-like"/>
    <property type="match status" value="1"/>
</dbReference>
<dbReference type="InterPro" id="IPR013098">
    <property type="entry name" value="Ig_I-set"/>
</dbReference>
<evidence type="ECO:0000256" key="3">
    <source>
        <dbReference type="ARBA" id="ARBA00022614"/>
    </source>
</evidence>
<dbReference type="PANTHER" id="PTHR45842:SF23">
    <property type="entry name" value="LEUCINE-RICH REPEATS AND IMMUNOGLOBULIN-LIKE DOMAINS PROTEIN 2-RELATED"/>
    <property type="match status" value="1"/>
</dbReference>
<sequence length="1074" mass="118170">MAEAWPIPPTLLFMWLSLSPSCGLDSCPSPCSCPKGLDQIRILDCNRKRLSAAPLDPPYWITHLTMNNNDLTTVPNLGEVSSNITTLSLVHNRISELGMHQLQPYFSLESLDLSSNSILEIKAGAFPSMQLKSLNLSNNKISVLEPGCFDNISSTLLILKLNRNRITLLPNKVFRLPHLQFLEIKRNKIKMVDSLTFKGMDLLKSLKMQRNGITKLMDGAFFGLNNMEELELEHNNLTEVNKGWLYGLRMLRVLRVSHNSIGVIRPDAWEFCQKLEELDLSFNYLSRLEETAFIGLGLLENLNLGENSISHLGEGVFNSLVNLRSLDLRNNEVSWAIEDSIGVFVGMKKLNTLILQRNKIKSITRNAFEGLGELDHLDLSKNAIMSIHPDSLSHMKLKVFVLNSSSLLCDCQLHWLEPWLTEHHFVPSVSAVCAHPAALLGLSVLSVGREELVCDDFPKPRILEHPETATALRGTNVTLTCLASSSSDSPMATTWRKDGELLYDAEVQNYARYQDGEQVYTTVLHLLSVNFTDEGRYQCVVSNHFGANYSNRAKLTVNELPSFLKIPMDLTIRTGTMARLECAADGHPSPQIAWQKDGGTDFPAARERRMHVMPDDDIFFIADVKTEDMGVYSCTAQNAAGSLSANATLTVLETPSFMRPLEDRMVARGETAVLQCIAGGSPAPRLNWTKDDGPLVLTERHFFAAANQLLIIVDAGPADAGKYTCVMSNTVGTQRGHIYLSVSPSPNCDTSGGSDQDGWTTVGIVVIVVVCCVVGTSLVWVIVIYHMRRKSEDYSITNTDELNLPADIPSYLSSQGTLSEPQEGYSNSEAGSHQQLMPPLSNGYLHKGTDGVCYGDTGSELDTDANGLLHCRMGSLFTGRSSFHPGEPREGLAGVPVGGAGPLVICSDCYDNANIYSPTREYCPYAFLAEDDPLDKSLSGIMAQLPKELYGEQHAQHEDTALESLINIQDSSVFLTSHDLTNRLSSTLSPPEQHYTSDVPCRSFWGEGQDLSTAPQTEVSQQPVTVHNSPHVSSVGAKGEKRSAEGDAFLAQNTEDHRCASYRTNPQGHGHAPT</sequence>
<evidence type="ECO:0000256" key="11">
    <source>
        <dbReference type="ARBA" id="ARBA00023319"/>
    </source>
</evidence>
<dbReference type="FunFam" id="2.60.40.10:FF:000161">
    <property type="entry name" value="Leucine rich repeats and immunoglobulin like domains 2"/>
    <property type="match status" value="1"/>
</dbReference>
<accession>A0ABD0X5Q5</accession>
<keyword evidence="17" id="KW-1185">Reference proteome</keyword>
<dbReference type="FunFam" id="3.80.10.10:FF:000023">
    <property type="entry name" value="Leucine rich repeats and immunoglobulin like domains 3"/>
    <property type="match status" value="1"/>
</dbReference>
<dbReference type="Pfam" id="PF07679">
    <property type="entry name" value="I-set"/>
    <property type="match status" value="2"/>
</dbReference>
<dbReference type="AlphaFoldDB" id="A0ABD0X5Q5"/>
<keyword evidence="6" id="KW-0677">Repeat</keyword>
<dbReference type="SUPFAM" id="SSF52058">
    <property type="entry name" value="L domain-like"/>
    <property type="match status" value="1"/>
</dbReference>
<keyword evidence="4 13" id="KW-0812">Transmembrane</keyword>
<evidence type="ECO:0000256" key="2">
    <source>
        <dbReference type="ARBA" id="ARBA00022475"/>
    </source>
</evidence>
<keyword evidence="9" id="KW-1015">Disulfide bond</keyword>
<evidence type="ECO:0000259" key="15">
    <source>
        <dbReference type="PROSITE" id="PS50835"/>
    </source>
</evidence>
<evidence type="ECO:0000256" key="6">
    <source>
        <dbReference type="ARBA" id="ARBA00022737"/>
    </source>
</evidence>
<dbReference type="PROSITE" id="PS51450">
    <property type="entry name" value="LRR"/>
    <property type="match status" value="4"/>
</dbReference>
<evidence type="ECO:0000313" key="16">
    <source>
        <dbReference type="EMBL" id="KAL0978511.1"/>
    </source>
</evidence>
<evidence type="ECO:0000256" key="10">
    <source>
        <dbReference type="ARBA" id="ARBA00023180"/>
    </source>
</evidence>
<evidence type="ECO:0000256" key="1">
    <source>
        <dbReference type="ARBA" id="ARBA00004251"/>
    </source>
</evidence>
<feature type="chain" id="PRO_5044745293" description="Ig-like domain-containing protein" evidence="14">
    <location>
        <begin position="24"/>
        <end position="1074"/>
    </location>
</feature>
<dbReference type="GO" id="GO:0005886">
    <property type="term" value="C:plasma membrane"/>
    <property type="evidence" value="ECO:0007669"/>
    <property type="project" value="UniProtKB-SubCell"/>
</dbReference>
<evidence type="ECO:0000256" key="4">
    <source>
        <dbReference type="ARBA" id="ARBA00022692"/>
    </source>
</evidence>
<feature type="transmembrane region" description="Helical" evidence="13">
    <location>
        <begin position="758"/>
        <end position="785"/>
    </location>
</feature>
<dbReference type="InterPro" id="IPR036179">
    <property type="entry name" value="Ig-like_dom_sf"/>
</dbReference>
<keyword evidence="3" id="KW-0433">Leucine-rich repeat</keyword>
<dbReference type="SUPFAM" id="SSF52047">
    <property type="entry name" value="RNI-like"/>
    <property type="match status" value="1"/>
</dbReference>
<dbReference type="Pfam" id="PF13927">
    <property type="entry name" value="Ig_3"/>
    <property type="match status" value="1"/>
</dbReference>
<proteinExistence type="predicted"/>
<dbReference type="InterPro" id="IPR000483">
    <property type="entry name" value="Cys-rich_flank_reg_C"/>
</dbReference>
<dbReference type="InterPro" id="IPR007110">
    <property type="entry name" value="Ig-like_dom"/>
</dbReference>
<gene>
    <name evidence="16" type="ORF">UPYG_G00171460</name>
</gene>
<dbReference type="SMART" id="SM00409">
    <property type="entry name" value="IG"/>
    <property type="match status" value="3"/>
</dbReference>
<evidence type="ECO:0000256" key="5">
    <source>
        <dbReference type="ARBA" id="ARBA00022729"/>
    </source>
</evidence>
<dbReference type="PANTHER" id="PTHR45842">
    <property type="entry name" value="SYNAPTIC ADHESION-LIKE MOLECULE SALM"/>
    <property type="match status" value="1"/>
</dbReference>
<keyword evidence="8 13" id="KW-0472">Membrane</keyword>
<dbReference type="Gene3D" id="2.60.40.10">
    <property type="entry name" value="Immunoglobulins"/>
    <property type="match status" value="3"/>
</dbReference>
<keyword evidence="5 14" id="KW-0732">Signal</keyword>
<feature type="signal peptide" evidence="14">
    <location>
        <begin position="1"/>
        <end position="23"/>
    </location>
</feature>
<feature type="region of interest" description="Disordered" evidence="12">
    <location>
        <begin position="1006"/>
        <end position="1074"/>
    </location>
</feature>
<dbReference type="Pfam" id="PF13855">
    <property type="entry name" value="LRR_8"/>
    <property type="match status" value="4"/>
</dbReference>
<dbReference type="InterPro" id="IPR001611">
    <property type="entry name" value="Leu-rich_rpt"/>
</dbReference>
<dbReference type="FunFam" id="2.60.40.10:FF:000224">
    <property type="entry name" value="Leucine rich repeats and immunoglobulin like domains 3"/>
    <property type="match status" value="1"/>
</dbReference>
<keyword evidence="2" id="KW-1003">Cell membrane</keyword>
<evidence type="ECO:0000256" key="7">
    <source>
        <dbReference type="ARBA" id="ARBA00022989"/>
    </source>
</evidence>
<dbReference type="InterPro" id="IPR050467">
    <property type="entry name" value="LRFN"/>
</dbReference>
<name>A0ABD0X5Q5_UMBPY</name>
<dbReference type="FunFam" id="2.60.40.10:FF:000150">
    <property type="entry name" value="Leucine rich repeats and immunoglobulin like domains 3"/>
    <property type="match status" value="1"/>
</dbReference>
<keyword evidence="7 13" id="KW-1133">Transmembrane helix</keyword>
<evidence type="ECO:0000256" key="14">
    <source>
        <dbReference type="SAM" id="SignalP"/>
    </source>
</evidence>
<keyword evidence="11" id="KW-0393">Immunoglobulin domain</keyword>
<dbReference type="Gene3D" id="3.80.10.10">
    <property type="entry name" value="Ribonuclease Inhibitor"/>
    <property type="match status" value="3"/>
</dbReference>
<comment type="caution">
    <text evidence="16">The sequence shown here is derived from an EMBL/GenBank/DDBJ whole genome shotgun (WGS) entry which is preliminary data.</text>
</comment>
<evidence type="ECO:0000256" key="9">
    <source>
        <dbReference type="ARBA" id="ARBA00023157"/>
    </source>
</evidence>
<feature type="compositionally biased region" description="Polar residues" evidence="12">
    <location>
        <begin position="1010"/>
        <end position="1032"/>
    </location>
</feature>
<dbReference type="EMBL" id="JAGEUA010000005">
    <property type="protein sequence ID" value="KAL0978511.1"/>
    <property type="molecule type" value="Genomic_DNA"/>
</dbReference>
<dbReference type="InterPro" id="IPR003599">
    <property type="entry name" value="Ig_sub"/>
</dbReference>
<reference evidence="16 17" key="1">
    <citation type="submission" date="2024-06" db="EMBL/GenBank/DDBJ databases">
        <authorList>
            <person name="Pan Q."/>
            <person name="Wen M."/>
            <person name="Jouanno E."/>
            <person name="Zahm M."/>
            <person name="Klopp C."/>
            <person name="Cabau C."/>
            <person name="Louis A."/>
            <person name="Berthelot C."/>
            <person name="Parey E."/>
            <person name="Roest Crollius H."/>
            <person name="Montfort J."/>
            <person name="Robinson-Rechavi M."/>
            <person name="Bouchez O."/>
            <person name="Lampietro C."/>
            <person name="Lopez Roques C."/>
            <person name="Donnadieu C."/>
            <person name="Postlethwait J."/>
            <person name="Bobe J."/>
            <person name="Verreycken H."/>
            <person name="Guiguen Y."/>
        </authorList>
    </citation>
    <scope>NUCLEOTIDE SEQUENCE [LARGE SCALE GENOMIC DNA]</scope>
    <source>
        <strain evidence="16">Up_M1</strain>
        <tissue evidence="16">Testis</tissue>
    </source>
</reference>
<dbReference type="InterPro" id="IPR032675">
    <property type="entry name" value="LRR_dom_sf"/>
</dbReference>
<dbReference type="SMART" id="SM00369">
    <property type="entry name" value="LRR_TYP"/>
    <property type="match status" value="11"/>
</dbReference>
<evidence type="ECO:0000256" key="13">
    <source>
        <dbReference type="SAM" id="Phobius"/>
    </source>
</evidence>
<feature type="domain" description="Ig-like" evidence="15">
    <location>
        <begin position="561"/>
        <end position="650"/>
    </location>
</feature>
<dbReference type="SUPFAM" id="SSF48726">
    <property type="entry name" value="Immunoglobulin"/>
    <property type="match status" value="3"/>
</dbReference>
<dbReference type="FunFam" id="3.80.10.10:FF:000040">
    <property type="entry name" value="Leucine rich repeats and immunoglobulin like domains 2"/>
    <property type="match status" value="1"/>
</dbReference>
<feature type="domain" description="Ig-like" evidence="15">
    <location>
        <begin position="460"/>
        <end position="556"/>
    </location>
</feature>